<dbReference type="InterPro" id="IPR021133">
    <property type="entry name" value="HEAT_type_2"/>
</dbReference>
<comment type="caution">
    <text evidence="4">The sequence shown here is derived from an EMBL/GenBank/DDBJ whole genome shotgun (WGS) entry which is preliminary data.</text>
</comment>
<name>A0AAP0FPF9_9MAGN</name>
<protein>
    <recommendedName>
        <fullName evidence="3">TORTIFOLIA1/SINE1-2 N-terminal domain-containing protein</fullName>
    </recommendedName>
</protein>
<evidence type="ECO:0000256" key="1">
    <source>
        <dbReference type="PROSITE-ProRule" id="PRU00103"/>
    </source>
</evidence>
<proteinExistence type="predicted"/>
<dbReference type="InterPro" id="IPR011989">
    <property type="entry name" value="ARM-like"/>
</dbReference>
<dbReference type="PROSITE" id="PS50077">
    <property type="entry name" value="HEAT_REPEAT"/>
    <property type="match status" value="1"/>
</dbReference>
<dbReference type="Gene3D" id="1.25.10.10">
    <property type="entry name" value="Leucine-rich Repeat Variant"/>
    <property type="match status" value="1"/>
</dbReference>
<feature type="compositionally biased region" description="Polar residues" evidence="2">
    <location>
        <begin position="418"/>
        <end position="432"/>
    </location>
</feature>
<feature type="repeat" description="HEAT" evidence="1">
    <location>
        <begin position="283"/>
        <end position="319"/>
    </location>
</feature>
<feature type="compositionally biased region" description="Low complexity" evidence="2">
    <location>
        <begin position="408"/>
        <end position="417"/>
    </location>
</feature>
<dbReference type="EMBL" id="JBBNAF010000010">
    <property type="protein sequence ID" value="KAK9107918.1"/>
    <property type="molecule type" value="Genomic_DNA"/>
</dbReference>
<dbReference type="Pfam" id="PF24714">
    <property type="entry name" value="TOR1L1_N"/>
    <property type="match status" value="1"/>
</dbReference>
<evidence type="ECO:0000259" key="3">
    <source>
        <dbReference type="Pfam" id="PF24714"/>
    </source>
</evidence>
<dbReference type="GO" id="GO:0005874">
    <property type="term" value="C:microtubule"/>
    <property type="evidence" value="ECO:0007669"/>
    <property type="project" value="InterPro"/>
</dbReference>
<dbReference type="PANTHER" id="PTHR31355">
    <property type="entry name" value="MICROTUBULE-ASSOCIATED PROTEIN TORTIFOLIA1"/>
    <property type="match status" value="1"/>
</dbReference>
<feature type="region of interest" description="Disordered" evidence="2">
    <location>
        <begin position="14"/>
        <end position="70"/>
    </location>
</feature>
<dbReference type="InterPro" id="IPR057600">
    <property type="entry name" value="TORTIFOLIA1/SINE1-2_N"/>
</dbReference>
<reference evidence="4 5" key="1">
    <citation type="submission" date="2024-01" db="EMBL/GenBank/DDBJ databases">
        <title>Genome assemblies of Stephania.</title>
        <authorList>
            <person name="Yang L."/>
        </authorList>
    </citation>
    <scope>NUCLEOTIDE SEQUENCE [LARGE SCALE GENOMIC DNA]</scope>
    <source>
        <strain evidence="4">YNDBR</strain>
        <tissue evidence="4">Leaf</tissue>
    </source>
</reference>
<organism evidence="4 5">
    <name type="scientific">Stephania yunnanensis</name>
    <dbReference type="NCBI Taxonomy" id="152371"/>
    <lineage>
        <taxon>Eukaryota</taxon>
        <taxon>Viridiplantae</taxon>
        <taxon>Streptophyta</taxon>
        <taxon>Embryophyta</taxon>
        <taxon>Tracheophyta</taxon>
        <taxon>Spermatophyta</taxon>
        <taxon>Magnoliopsida</taxon>
        <taxon>Ranunculales</taxon>
        <taxon>Menispermaceae</taxon>
        <taxon>Menispermoideae</taxon>
        <taxon>Cissampelideae</taxon>
        <taxon>Stephania</taxon>
    </lineage>
</organism>
<dbReference type="Proteomes" id="UP001420932">
    <property type="component" value="Unassembled WGS sequence"/>
</dbReference>
<dbReference type="InterPro" id="IPR016024">
    <property type="entry name" value="ARM-type_fold"/>
</dbReference>
<evidence type="ECO:0000256" key="2">
    <source>
        <dbReference type="SAM" id="MobiDB-lite"/>
    </source>
</evidence>
<dbReference type="AlphaFoldDB" id="A0AAP0FPF9"/>
<feature type="compositionally biased region" description="Low complexity" evidence="2">
    <location>
        <begin position="45"/>
        <end position="70"/>
    </location>
</feature>
<evidence type="ECO:0000313" key="5">
    <source>
        <dbReference type="Proteomes" id="UP001420932"/>
    </source>
</evidence>
<evidence type="ECO:0000313" key="4">
    <source>
        <dbReference type="EMBL" id="KAK9107918.1"/>
    </source>
</evidence>
<feature type="domain" description="TORTIFOLIA1/SINE1-2 N-terminal" evidence="3">
    <location>
        <begin position="116"/>
        <end position="352"/>
    </location>
</feature>
<dbReference type="InterPro" id="IPR033337">
    <property type="entry name" value="TORTIFOLIA1/SINE1-2"/>
</dbReference>
<dbReference type="PANTHER" id="PTHR31355:SF8">
    <property type="entry name" value="TORTIFOLIA1-LIKE PROTEIN 3"/>
    <property type="match status" value="1"/>
</dbReference>
<keyword evidence="5" id="KW-1185">Reference proteome</keyword>
<dbReference type="GO" id="GO:0008017">
    <property type="term" value="F:microtubule binding"/>
    <property type="evidence" value="ECO:0007669"/>
    <property type="project" value="InterPro"/>
</dbReference>
<sequence>MPMLVFLLQPRPTALTRAHPHPPPTSPPNRHHSTPNATYVALQNPTLTSLTPPTATPTATTTQNGPPKALLLRRRRRLHPRPEAPRHRLPQQALRPRHLRHRSLRAGVHRPLPLPGLLPPFLSCIFYTDSSQKPLVRRQCARLLSFLSQTHGDSLSPHLPKMLSNVVKRLRDPDSAVRLACVHAVSAMAKHITKPPFSVFLKLLTEPVTVEQDWNSQIGSAMCLGSAIDAAPDPDPQQLQRLAPRLVKLLRSDSFKAKPALLGLIGSIVGAGGARGRNVVESLVPCVVEFLSCEDWASRKAAAEVLERLAKVEGSELSEFKAACLVTFESRRFDKVKAVRETMNRMLDAWREIPDVSTEVSPPPQSNSSSRENASDGINPPGGTMSSDTRAFESPQFGKTNGPKRRLSLGSRSSASSVNQRTPLKNSETKSSPALFRKKPANWKIEIAVPYDPTFPTVGKDERGPESMDNESPAYHKSGAKNVFANKNSGDKGQKFGGSKAGSRVFPLQQEESLESNVVVSNNTQDVCKYHKNSEDLSLIRKQLLQIENQQSSLLDLLQKFMGSSQNGMRALETRVQGLEIALDEISYDIAVSTGRISNPESVGHTCCMLPGAEFLSSKFWRKTDGRQSVSRFSSSRGTPSRAALYDLSDRESNIGPTKLESRKFRIHGSGGFIVNPLADNRDELREAHVNRFQNNITHDSESPRCGGVLGVPSPMVVIPPANVTTR</sequence>
<feature type="region of interest" description="Disordered" evidence="2">
    <location>
        <begin position="354"/>
        <end position="435"/>
    </location>
</feature>
<accession>A0AAP0FPF9</accession>
<gene>
    <name evidence="4" type="ORF">Syun_023929</name>
</gene>
<dbReference type="SUPFAM" id="SSF48371">
    <property type="entry name" value="ARM repeat"/>
    <property type="match status" value="1"/>
</dbReference>